<dbReference type="SMART" id="SM00031">
    <property type="entry name" value="DED"/>
    <property type="match status" value="1"/>
</dbReference>
<dbReference type="InterPro" id="IPR019734">
    <property type="entry name" value="TPR_rpt"/>
</dbReference>
<keyword evidence="1" id="KW-0802">TPR repeat</keyword>
<keyword evidence="4" id="KW-1185">Reference proteome</keyword>
<dbReference type="HOGENOM" id="CLU_356912_0_0_1"/>
<dbReference type="Gene3D" id="3.40.50.300">
    <property type="entry name" value="P-loop containing nucleotide triphosphate hydrolases"/>
    <property type="match status" value="1"/>
</dbReference>
<feature type="domain" description="DED" evidence="2">
    <location>
        <begin position="7"/>
        <end position="85"/>
    </location>
</feature>
<proteinExistence type="predicted"/>
<feature type="repeat" description="TPR" evidence="1">
    <location>
        <begin position="698"/>
        <end position="731"/>
    </location>
</feature>
<dbReference type="Gene3D" id="1.10.533.10">
    <property type="entry name" value="Death Domain, Fas"/>
    <property type="match status" value="1"/>
</dbReference>
<evidence type="ECO:0000313" key="3">
    <source>
        <dbReference type="EMBL" id="EDO34625.1"/>
    </source>
</evidence>
<dbReference type="CDD" id="cd00045">
    <property type="entry name" value="DED"/>
    <property type="match status" value="1"/>
</dbReference>
<evidence type="ECO:0000256" key="1">
    <source>
        <dbReference type="PROSITE-ProRule" id="PRU00339"/>
    </source>
</evidence>
<dbReference type="PhylomeDB" id="A7SNU7"/>
<dbReference type="EMBL" id="DS469724">
    <property type="protein sequence ID" value="EDO34625.1"/>
    <property type="molecule type" value="Genomic_DNA"/>
</dbReference>
<dbReference type="InterPro" id="IPR001875">
    <property type="entry name" value="DED_dom"/>
</dbReference>
<dbReference type="eggNOG" id="ENOG502RTSE">
    <property type="taxonomic scope" value="Eukaryota"/>
</dbReference>
<reference evidence="3 4" key="1">
    <citation type="journal article" date="2007" name="Science">
        <title>Sea anemone genome reveals ancestral eumetazoan gene repertoire and genomic organization.</title>
        <authorList>
            <person name="Putnam N.H."/>
            <person name="Srivastava M."/>
            <person name="Hellsten U."/>
            <person name="Dirks B."/>
            <person name="Chapman J."/>
            <person name="Salamov A."/>
            <person name="Terry A."/>
            <person name="Shapiro H."/>
            <person name="Lindquist E."/>
            <person name="Kapitonov V.V."/>
            <person name="Jurka J."/>
            <person name="Genikhovich G."/>
            <person name="Grigoriev I.V."/>
            <person name="Lucas S.M."/>
            <person name="Steele R.E."/>
            <person name="Finnerty J.R."/>
            <person name="Technau U."/>
            <person name="Martindale M.Q."/>
            <person name="Rokhsar D.S."/>
        </authorList>
    </citation>
    <scope>NUCLEOTIDE SEQUENCE [LARGE SCALE GENOMIC DNA]</scope>
    <source>
        <strain evidence="4">CH2 X CH6</strain>
    </source>
</reference>
<dbReference type="OMA" id="TLMDDMG"/>
<dbReference type="SUPFAM" id="SSF47986">
    <property type="entry name" value="DEATH domain"/>
    <property type="match status" value="1"/>
</dbReference>
<dbReference type="Pfam" id="PF01335">
    <property type="entry name" value="DED"/>
    <property type="match status" value="1"/>
</dbReference>
<dbReference type="PROSITE" id="PS50168">
    <property type="entry name" value="DED"/>
    <property type="match status" value="1"/>
</dbReference>
<organism evidence="3 4">
    <name type="scientific">Nematostella vectensis</name>
    <name type="common">Starlet sea anemone</name>
    <dbReference type="NCBI Taxonomy" id="45351"/>
    <lineage>
        <taxon>Eukaryota</taxon>
        <taxon>Metazoa</taxon>
        <taxon>Cnidaria</taxon>
        <taxon>Anthozoa</taxon>
        <taxon>Hexacorallia</taxon>
        <taxon>Actiniaria</taxon>
        <taxon>Edwardsiidae</taxon>
        <taxon>Nematostella</taxon>
    </lineage>
</organism>
<dbReference type="OrthoDB" id="100767at2759"/>
<dbReference type="PANTHER" id="PTHR47691">
    <property type="entry name" value="REGULATOR-RELATED"/>
    <property type="match status" value="1"/>
</dbReference>
<dbReference type="SUPFAM" id="SSF52540">
    <property type="entry name" value="P-loop containing nucleoside triphosphate hydrolases"/>
    <property type="match status" value="1"/>
</dbReference>
<dbReference type="Proteomes" id="UP000001593">
    <property type="component" value="Unassembled WGS sequence"/>
</dbReference>
<dbReference type="InterPro" id="IPR011990">
    <property type="entry name" value="TPR-like_helical_dom_sf"/>
</dbReference>
<evidence type="ECO:0000313" key="4">
    <source>
        <dbReference type="Proteomes" id="UP000001593"/>
    </source>
</evidence>
<protein>
    <recommendedName>
        <fullName evidence="2">DED domain-containing protein</fullName>
    </recommendedName>
</protein>
<gene>
    <name evidence="3" type="ORF">NEMVEDRAFT_v1g215101</name>
</gene>
<dbReference type="InterPro" id="IPR027417">
    <property type="entry name" value="P-loop_NTPase"/>
</dbReference>
<dbReference type="InterPro" id="IPR011029">
    <property type="entry name" value="DEATH-like_dom_sf"/>
</dbReference>
<sequence length="786" mass="88400">MEPRIDPFRSLILSIANDCTDEDVTNMKFLCVDTLPEGHLESVATARDLFTELMHNCYLSKDKRDCLASLLYHIGRHDLRNRLLGKQETTLTLAFQHWGGLPAKVPNFVGRESECQAVFTKLTTGPCQIVTITGPPGFGKSCVAIHVAHELFSLGICVYYLSLRNCSSLSCMANQLLGALGIIASPKPVEQAMHCVMELTKDTVIVLDNAEDMLVEEVRDPFCNYVETIAVRAMHVRLLVTSRLCMMFFTVESFSLVLTALEPEHAKTLLQKSDPNCLESRDADLLVEYCGGVPLVLRTTAALLAKSINPKALIMEFQKSPVTALKNFNLMTLSSDHQIFQCLNISFCRLSPELQIDLISLSLYPTTFVAADVYYLLTDHSELTTQLHLQDLVDNSLLQFDPVSKQYAMHGVIQAFCMDKARSKDFELSYQHAKKVFNLHYLDLLKELYNIYHTKDSSVAGKKFLINRRNIRQAMQDAVHDPELEEACIDFANEVSPFLAKAFRKEKFLAVYGVYREKCKERGDLKRYSDCLTSEAYCILSYCACYMPCPPAVKKFKKANEIQTELGDESSSIRALCLSKLGKCFAQVQELDKGVMMIKKAIAIRETQGDEIFLAVAYKDLAAAYSFNNQHNTANTLRHEKVLPVYLRHLGDHPYTATLMDDMGTAYTALGDYVNAHGCLQEALRMRIKALGDHHETARSYHDLGVVLVARCRYNEALAAFREALRIQEKVLGAHQETVRSHHEIARVLNILGRDGEALAEDKRAAEAEEQAEEFCDHSESNAYKG</sequence>
<dbReference type="AlphaFoldDB" id="A7SNU7"/>
<dbReference type="PROSITE" id="PS50005">
    <property type="entry name" value="TPR"/>
    <property type="match status" value="1"/>
</dbReference>
<evidence type="ECO:0000259" key="2">
    <source>
        <dbReference type="PROSITE" id="PS50168"/>
    </source>
</evidence>
<dbReference type="SUPFAM" id="SSF48452">
    <property type="entry name" value="TPR-like"/>
    <property type="match status" value="2"/>
</dbReference>
<accession>A7SNU7</accession>
<dbReference type="InParanoid" id="A7SNU7"/>
<dbReference type="Gene3D" id="1.25.40.10">
    <property type="entry name" value="Tetratricopeptide repeat domain"/>
    <property type="match status" value="1"/>
</dbReference>
<name>A7SNU7_NEMVE</name>
<dbReference type="GO" id="GO:0043531">
    <property type="term" value="F:ADP binding"/>
    <property type="evidence" value="ECO:0007669"/>
    <property type="project" value="InterPro"/>
</dbReference>
<dbReference type="KEGG" id="nve:5505972"/>
<dbReference type="GO" id="GO:0042981">
    <property type="term" value="P:regulation of apoptotic process"/>
    <property type="evidence" value="ECO:0007669"/>
    <property type="project" value="InterPro"/>
</dbReference>
<dbReference type="PRINTS" id="PR00364">
    <property type="entry name" value="DISEASERSIST"/>
</dbReference>
<dbReference type="PANTHER" id="PTHR47691:SF3">
    <property type="entry name" value="HTH-TYPE TRANSCRIPTIONAL REGULATOR RV0890C-RELATED"/>
    <property type="match status" value="1"/>
</dbReference>
<dbReference type="SMART" id="SM00028">
    <property type="entry name" value="TPR"/>
    <property type="match status" value="3"/>
</dbReference>
<dbReference type="STRING" id="45351.A7SNU7"/>
<dbReference type="Pfam" id="PF13424">
    <property type="entry name" value="TPR_12"/>
    <property type="match status" value="1"/>
</dbReference>